<evidence type="ECO:0008006" key="7">
    <source>
        <dbReference type="Google" id="ProtNLM"/>
    </source>
</evidence>
<feature type="domain" description="GPI inositol-deacylase winged helix" evidence="3">
    <location>
        <begin position="484"/>
        <end position="563"/>
    </location>
</feature>
<sequence>MPSVPPKLSNFNQAGDNTPDISVYVRIIQLANKIRKDFFGAPSQFSDITDVLRSLSIVLTDAEVAVSEQDLSLQDKANLQDVLDGCQRALRKLEHTIDKYSKIGSQQTSIGSKLKRIWKRLSIEPEDIRELRSNINVNIALLTAFTGRLTRDNTVRLVRYQEDKEQRAVLEWLTPTDYAPQQNDFLKQRQVGSGNWLLDSAEFKSWVETKNQTLFCPGIPGAGKTILTSIVVEELFTRFQAKSSHAVAYIYCSFKRQTEQTLEDLLASVLKQLAQATSSLPQSIRSLHDRCRSKKTRASIDDISLVLQSIAAEFSRVFILVDALDECQVNDGCRAKLLSQLSQLQNKSGANLFVTSRFIPDIMERFERDLRLEIRANEHDVQRYIEGHVDELPRFVRRDPDLQREISSGIVKAIDGMYVIPYNVLKNLSDCTRFLLAQLHLNSLKGKRAPTAVRDALKKLPTGTESYDCAYSDAMERIEGQLSDEEALAKEALSWITCAKRPLTTTELQHALAIQVGQADFDEENKPDLEDIVSVCAGLVTIDEESGIIRLVHYTTQEYFERTQKQWFPTADFDITAICVTYLSFTVFGSGICLTDSSFEERLRRNPLYDYAAKYWGCHARRSRSQNSNVVDFLLHEMSVEAATQAMLSRDTEANDRPAFKCILRDTRISYDHSWLRRS</sequence>
<protein>
    <recommendedName>
        <fullName evidence="7">NACHT domain-containing protein</fullName>
    </recommendedName>
</protein>
<dbReference type="InterPro" id="IPR054471">
    <property type="entry name" value="GPIID_WHD"/>
</dbReference>
<evidence type="ECO:0000259" key="4">
    <source>
        <dbReference type="Pfam" id="PF24883"/>
    </source>
</evidence>
<dbReference type="Pfam" id="PF22939">
    <property type="entry name" value="WHD_GPIID"/>
    <property type="match status" value="1"/>
</dbReference>
<dbReference type="AlphaFoldDB" id="A0A2T2MZJ0"/>
<evidence type="ECO:0000256" key="1">
    <source>
        <dbReference type="ARBA" id="ARBA00022737"/>
    </source>
</evidence>
<keyword evidence="6" id="KW-1185">Reference proteome</keyword>
<evidence type="ECO:0000313" key="5">
    <source>
        <dbReference type="EMBL" id="PSN58640.1"/>
    </source>
</evidence>
<accession>A0A2T2MZJ0</accession>
<dbReference type="InterPro" id="IPR056884">
    <property type="entry name" value="NPHP3-like_N"/>
</dbReference>
<proteinExistence type="predicted"/>
<dbReference type="SUPFAM" id="SSF52540">
    <property type="entry name" value="P-loop containing nucleoside triphosphate hydrolases"/>
    <property type="match status" value="1"/>
</dbReference>
<dbReference type="Proteomes" id="UP000240883">
    <property type="component" value="Unassembled WGS sequence"/>
</dbReference>
<name>A0A2T2MZJ0_CORCC</name>
<dbReference type="EMBL" id="KZ678234">
    <property type="protein sequence ID" value="PSN58640.1"/>
    <property type="molecule type" value="Genomic_DNA"/>
</dbReference>
<dbReference type="InterPro" id="IPR031352">
    <property type="entry name" value="SesA"/>
</dbReference>
<organism evidence="5 6">
    <name type="scientific">Corynespora cassiicola Philippines</name>
    <dbReference type="NCBI Taxonomy" id="1448308"/>
    <lineage>
        <taxon>Eukaryota</taxon>
        <taxon>Fungi</taxon>
        <taxon>Dikarya</taxon>
        <taxon>Ascomycota</taxon>
        <taxon>Pezizomycotina</taxon>
        <taxon>Dothideomycetes</taxon>
        <taxon>Pleosporomycetidae</taxon>
        <taxon>Pleosporales</taxon>
        <taxon>Corynesporascaceae</taxon>
        <taxon>Corynespora</taxon>
    </lineage>
</organism>
<dbReference type="Gene3D" id="3.40.50.300">
    <property type="entry name" value="P-loop containing nucleotide triphosphate hydrolases"/>
    <property type="match status" value="1"/>
</dbReference>
<gene>
    <name evidence="5" type="ORF">BS50DRAFT_627129</name>
</gene>
<dbReference type="PANTHER" id="PTHR10039">
    <property type="entry name" value="AMELOGENIN"/>
    <property type="match status" value="1"/>
</dbReference>
<dbReference type="OrthoDB" id="195446at2759"/>
<dbReference type="PANTHER" id="PTHR10039:SF15">
    <property type="entry name" value="NACHT DOMAIN-CONTAINING PROTEIN"/>
    <property type="match status" value="1"/>
</dbReference>
<dbReference type="Pfam" id="PF17107">
    <property type="entry name" value="SesA"/>
    <property type="match status" value="1"/>
</dbReference>
<dbReference type="InterPro" id="IPR027417">
    <property type="entry name" value="P-loop_NTPase"/>
</dbReference>
<feature type="domain" description="Nephrocystin 3-like N-terminal" evidence="4">
    <location>
        <begin position="192"/>
        <end position="357"/>
    </location>
</feature>
<evidence type="ECO:0000313" key="6">
    <source>
        <dbReference type="Proteomes" id="UP000240883"/>
    </source>
</evidence>
<feature type="domain" description="NACHT-NTPase and P-loop NTPases N-terminal" evidence="2">
    <location>
        <begin position="26"/>
        <end position="120"/>
    </location>
</feature>
<evidence type="ECO:0000259" key="3">
    <source>
        <dbReference type="Pfam" id="PF22939"/>
    </source>
</evidence>
<evidence type="ECO:0000259" key="2">
    <source>
        <dbReference type="Pfam" id="PF17107"/>
    </source>
</evidence>
<keyword evidence="1" id="KW-0677">Repeat</keyword>
<dbReference type="Pfam" id="PF24883">
    <property type="entry name" value="NPHP3_N"/>
    <property type="match status" value="1"/>
</dbReference>
<dbReference type="STRING" id="1448308.A0A2T2MZJ0"/>
<reference evidence="5 6" key="1">
    <citation type="journal article" date="2018" name="Front. Microbiol.">
        <title>Genome-Wide Analysis of Corynespora cassiicola Leaf Fall Disease Putative Effectors.</title>
        <authorList>
            <person name="Lopez D."/>
            <person name="Ribeiro S."/>
            <person name="Label P."/>
            <person name="Fumanal B."/>
            <person name="Venisse J.S."/>
            <person name="Kohler A."/>
            <person name="de Oliveira R.R."/>
            <person name="Labutti K."/>
            <person name="Lipzen A."/>
            <person name="Lail K."/>
            <person name="Bauer D."/>
            <person name="Ohm R.A."/>
            <person name="Barry K.W."/>
            <person name="Spatafora J."/>
            <person name="Grigoriev I.V."/>
            <person name="Martin F.M."/>
            <person name="Pujade-Renaud V."/>
        </authorList>
    </citation>
    <scope>NUCLEOTIDE SEQUENCE [LARGE SCALE GENOMIC DNA]</scope>
    <source>
        <strain evidence="5 6">Philippines</strain>
    </source>
</reference>